<dbReference type="OrthoDB" id="14833at2759"/>
<evidence type="ECO:0000256" key="4">
    <source>
        <dbReference type="SAM" id="MobiDB-lite"/>
    </source>
</evidence>
<dbReference type="Proteomes" id="UP000265515">
    <property type="component" value="Unassembled WGS sequence"/>
</dbReference>
<feature type="compositionally biased region" description="Pro residues" evidence="4">
    <location>
        <begin position="124"/>
        <end position="135"/>
    </location>
</feature>
<keyword evidence="2" id="KW-0539">Nucleus</keyword>
<accession>A0A388M0X0</accession>
<dbReference type="InterPro" id="IPR007757">
    <property type="entry name" value="MT-A70-like"/>
</dbReference>
<dbReference type="Pfam" id="PF05063">
    <property type="entry name" value="MT-A70"/>
    <property type="match status" value="1"/>
</dbReference>
<dbReference type="EMBL" id="BFEA01000651">
    <property type="protein sequence ID" value="GBG88129.1"/>
    <property type="molecule type" value="Genomic_DNA"/>
</dbReference>
<proteinExistence type="inferred from homology"/>
<keyword evidence="6" id="KW-1185">Reference proteome</keyword>
<feature type="region of interest" description="Disordered" evidence="4">
    <location>
        <begin position="118"/>
        <end position="146"/>
    </location>
</feature>
<sequence>MGIKGTVRRSTDGHVIHANVDTDIIISEEPPYGSTAKPDELYNIIEHFVQGRRRLELFGEDHNIRAGWVTVGKGLTSSNFSAQTYSKYFQDYDGKMWTGGRSNPPPDAPHLLGTTPEIEALRPKSPPPRNPPPTGPVGLPSSQQPSAANAIVKRVPMPMPMPPQKPGPQFGVLGGAGPGPGLGGAHPGLGPPPGAMGPVMGMGPGMTGMIGARGVMMHGPSGARHRMHIGLGLGGHIQMGPGGMLGGPHMRPPPPHGVFGMYGHPGAGRGFFGHVLKLNDESHPSVLGTRQGPRDGTPESGVAEADMALTGSFSSAP</sequence>
<dbReference type="PROSITE" id="PS51143">
    <property type="entry name" value="MT_A70"/>
    <property type="match status" value="1"/>
</dbReference>
<dbReference type="InterPro" id="IPR045123">
    <property type="entry name" value="METTL14-like"/>
</dbReference>
<feature type="region of interest" description="Disordered" evidence="4">
    <location>
        <begin position="283"/>
        <end position="317"/>
    </location>
</feature>
<comment type="caution">
    <text evidence="5">The sequence shown here is derived from an EMBL/GenBank/DDBJ whole genome shotgun (WGS) entry which is preliminary data.</text>
</comment>
<dbReference type="PANTHER" id="PTHR13107">
    <property type="entry name" value="N6-ADENOSINE-METHYLTRANSFERASE NON-CATALYTIC SUBUNIT"/>
    <property type="match status" value="1"/>
</dbReference>
<dbReference type="GO" id="GO:0005634">
    <property type="term" value="C:nucleus"/>
    <property type="evidence" value="ECO:0007669"/>
    <property type="project" value="UniProtKB-SubCell"/>
</dbReference>
<evidence type="ECO:0000256" key="3">
    <source>
        <dbReference type="PROSITE-ProRule" id="PRU00489"/>
    </source>
</evidence>
<comment type="subcellular location">
    <subcellularLocation>
        <location evidence="1">Nucleus</location>
    </subcellularLocation>
</comment>
<gene>
    <name evidence="5" type="ORF">CBR_g46618</name>
</gene>
<dbReference type="PANTHER" id="PTHR13107:SF0">
    <property type="entry name" value="N6-ADENOSINE-METHYLTRANSFERASE NON-CATALYTIC SUBUNIT"/>
    <property type="match status" value="1"/>
</dbReference>
<reference evidence="5 6" key="1">
    <citation type="journal article" date="2018" name="Cell">
        <title>The Chara Genome: Secondary Complexity and Implications for Plant Terrestrialization.</title>
        <authorList>
            <person name="Nishiyama T."/>
            <person name="Sakayama H."/>
            <person name="Vries J.D."/>
            <person name="Buschmann H."/>
            <person name="Saint-Marcoux D."/>
            <person name="Ullrich K.K."/>
            <person name="Haas F.B."/>
            <person name="Vanderstraeten L."/>
            <person name="Becker D."/>
            <person name="Lang D."/>
            <person name="Vosolsobe S."/>
            <person name="Rombauts S."/>
            <person name="Wilhelmsson P.K.I."/>
            <person name="Janitza P."/>
            <person name="Kern R."/>
            <person name="Heyl A."/>
            <person name="Rumpler F."/>
            <person name="Villalobos L.I.A.C."/>
            <person name="Clay J.M."/>
            <person name="Skokan R."/>
            <person name="Toyoda A."/>
            <person name="Suzuki Y."/>
            <person name="Kagoshima H."/>
            <person name="Schijlen E."/>
            <person name="Tajeshwar N."/>
            <person name="Catarino B."/>
            <person name="Hetherington A.J."/>
            <person name="Saltykova A."/>
            <person name="Bonnot C."/>
            <person name="Breuninger H."/>
            <person name="Symeonidi A."/>
            <person name="Radhakrishnan G.V."/>
            <person name="Van Nieuwerburgh F."/>
            <person name="Deforce D."/>
            <person name="Chang C."/>
            <person name="Karol K.G."/>
            <person name="Hedrich R."/>
            <person name="Ulvskov P."/>
            <person name="Glockner G."/>
            <person name="Delwiche C.F."/>
            <person name="Petrasek J."/>
            <person name="Van de Peer Y."/>
            <person name="Friml J."/>
            <person name="Beilby M."/>
            <person name="Dolan L."/>
            <person name="Kohara Y."/>
            <person name="Sugano S."/>
            <person name="Fujiyama A."/>
            <person name="Delaux P.-M."/>
            <person name="Quint M."/>
            <person name="TheiBen G."/>
            <person name="Hagemann M."/>
            <person name="Harholt J."/>
            <person name="Dunand C."/>
            <person name="Zachgo S."/>
            <person name="Langdale J."/>
            <person name="Maumus F."/>
            <person name="Straeten D.V.D."/>
            <person name="Gould S.B."/>
            <person name="Rensing S.A."/>
        </authorList>
    </citation>
    <scope>NUCLEOTIDE SEQUENCE [LARGE SCALE GENOMIC DNA]</scope>
    <source>
        <strain evidence="5 6">S276</strain>
    </source>
</reference>
<dbReference type="GO" id="GO:0003729">
    <property type="term" value="F:mRNA binding"/>
    <property type="evidence" value="ECO:0007669"/>
    <property type="project" value="TreeGrafter"/>
</dbReference>
<dbReference type="AlphaFoldDB" id="A0A388M0X0"/>
<dbReference type="Gramene" id="GBG88129">
    <property type="protein sequence ID" value="GBG88129"/>
    <property type="gene ID" value="CBR_g46618"/>
</dbReference>
<evidence type="ECO:0000256" key="2">
    <source>
        <dbReference type="ARBA" id="ARBA00023242"/>
    </source>
</evidence>
<comment type="similarity">
    <text evidence="3">Belongs to the MT-A70-like family.</text>
</comment>
<dbReference type="GO" id="GO:0036396">
    <property type="term" value="C:RNA N6-methyladenosine methyltransferase complex"/>
    <property type="evidence" value="ECO:0007669"/>
    <property type="project" value="TreeGrafter"/>
</dbReference>
<evidence type="ECO:0000256" key="1">
    <source>
        <dbReference type="ARBA" id="ARBA00004123"/>
    </source>
</evidence>
<evidence type="ECO:0000313" key="5">
    <source>
        <dbReference type="EMBL" id="GBG88129.1"/>
    </source>
</evidence>
<name>A0A388M0X0_CHABU</name>
<protein>
    <submittedName>
        <fullName evidence="5">Uncharacterized protein</fullName>
    </submittedName>
</protein>
<organism evidence="5 6">
    <name type="scientific">Chara braunii</name>
    <name type="common">Braun's stonewort</name>
    <dbReference type="NCBI Taxonomy" id="69332"/>
    <lineage>
        <taxon>Eukaryota</taxon>
        <taxon>Viridiplantae</taxon>
        <taxon>Streptophyta</taxon>
        <taxon>Charophyceae</taxon>
        <taxon>Charales</taxon>
        <taxon>Characeae</taxon>
        <taxon>Chara</taxon>
    </lineage>
</organism>
<evidence type="ECO:0000313" key="6">
    <source>
        <dbReference type="Proteomes" id="UP000265515"/>
    </source>
</evidence>
<dbReference type="STRING" id="69332.A0A388M0X0"/>